<gene>
    <name evidence="1" type="ORF">K3722_04155</name>
</gene>
<sequence length="117" mass="13021">MKISDFPSECIKIGDLSLVNGVVELRVNEFANQPGVWMLVVDGEIARFTGADTRTMHQSAHWWQRSGNSERHNHFARLLRSALGAGQAVELFGCQPDGGSYVATARVWRKTFSVAWS</sequence>
<organism evidence="1 2">
    <name type="scientific">Leisingera caerulea</name>
    <name type="common">Phaeobacter caeruleus</name>
    <dbReference type="NCBI Taxonomy" id="506591"/>
    <lineage>
        <taxon>Bacteria</taxon>
        <taxon>Pseudomonadati</taxon>
        <taxon>Pseudomonadota</taxon>
        <taxon>Alphaproteobacteria</taxon>
        <taxon>Rhodobacterales</taxon>
        <taxon>Roseobacteraceae</taxon>
        <taxon>Leisingera</taxon>
    </lineage>
</organism>
<evidence type="ECO:0000313" key="1">
    <source>
        <dbReference type="EMBL" id="UWQ59328.1"/>
    </source>
</evidence>
<dbReference type="RefSeq" id="WP_260003241.1">
    <property type="nucleotide sequence ID" value="NZ_CP081078.1"/>
</dbReference>
<protein>
    <submittedName>
        <fullName evidence="1">Uncharacterized protein</fullName>
    </submittedName>
</protein>
<proteinExistence type="predicted"/>
<dbReference type="EMBL" id="CP081078">
    <property type="protein sequence ID" value="UWQ59328.1"/>
    <property type="molecule type" value="Genomic_DNA"/>
</dbReference>
<name>A0ABY5WYT9_LEICA</name>
<reference evidence="1" key="1">
    <citation type="submission" date="2021-08" db="EMBL/GenBank/DDBJ databases">
        <authorList>
            <person name="Nwanade C."/>
            <person name="Wang M."/>
            <person name="Masoudi A."/>
            <person name="Yu Z."/>
            <person name="Liu J."/>
        </authorList>
    </citation>
    <scope>NUCLEOTIDE SEQUENCE</scope>
    <source>
        <strain evidence="1">S141</strain>
    </source>
</reference>
<accession>A0ABY5WYT9</accession>
<dbReference type="Proteomes" id="UP001058184">
    <property type="component" value="Chromosome"/>
</dbReference>
<keyword evidence="2" id="KW-1185">Reference proteome</keyword>
<evidence type="ECO:0000313" key="2">
    <source>
        <dbReference type="Proteomes" id="UP001058184"/>
    </source>
</evidence>